<evidence type="ECO:0000313" key="2">
    <source>
        <dbReference type="Proteomes" id="UP000008461"/>
    </source>
</evidence>
<dbReference type="STRING" id="760192.Halhy_4125"/>
<evidence type="ECO:0000313" key="1">
    <source>
        <dbReference type="EMBL" id="AEE51971.1"/>
    </source>
</evidence>
<organism evidence="1 2">
    <name type="scientific">Haliscomenobacter hydrossis (strain ATCC 27775 / DSM 1100 / LMG 10767 / O)</name>
    <dbReference type="NCBI Taxonomy" id="760192"/>
    <lineage>
        <taxon>Bacteria</taxon>
        <taxon>Pseudomonadati</taxon>
        <taxon>Bacteroidota</taxon>
        <taxon>Saprospiria</taxon>
        <taxon>Saprospirales</taxon>
        <taxon>Haliscomenobacteraceae</taxon>
        <taxon>Haliscomenobacter</taxon>
    </lineage>
</organism>
<reference evidence="1 2" key="1">
    <citation type="journal article" date="2011" name="Stand. Genomic Sci.">
        <title>Complete genome sequence of Haliscomenobacter hydrossis type strain (O).</title>
        <authorList>
            <consortium name="US DOE Joint Genome Institute (JGI-PGF)"/>
            <person name="Daligault H."/>
            <person name="Lapidus A."/>
            <person name="Zeytun A."/>
            <person name="Nolan M."/>
            <person name="Lucas S."/>
            <person name="Del Rio T.G."/>
            <person name="Tice H."/>
            <person name="Cheng J.F."/>
            <person name="Tapia R."/>
            <person name="Han C."/>
            <person name="Goodwin L."/>
            <person name="Pitluck S."/>
            <person name="Liolios K."/>
            <person name="Pagani I."/>
            <person name="Ivanova N."/>
            <person name="Huntemann M."/>
            <person name="Mavromatis K."/>
            <person name="Mikhailova N."/>
            <person name="Pati A."/>
            <person name="Chen A."/>
            <person name="Palaniappan K."/>
            <person name="Land M."/>
            <person name="Hauser L."/>
            <person name="Brambilla E.M."/>
            <person name="Rohde M."/>
            <person name="Verbarg S."/>
            <person name="Goker M."/>
            <person name="Bristow J."/>
            <person name="Eisen J.A."/>
            <person name="Markowitz V."/>
            <person name="Hugenholtz P."/>
            <person name="Kyrpides N.C."/>
            <person name="Klenk H.P."/>
            <person name="Woyke T."/>
        </authorList>
    </citation>
    <scope>NUCLEOTIDE SEQUENCE [LARGE SCALE GENOMIC DNA]</scope>
    <source>
        <strain evidence="2">ATCC 27775 / DSM 1100 / LMG 10767 / O</strain>
    </source>
</reference>
<dbReference type="EMBL" id="CP002691">
    <property type="protein sequence ID" value="AEE51971.1"/>
    <property type="molecule type" value="Genomic_DNA"/>
</dbReference>
<dbReference type="HOGENOM" id="CLU_3099458_0_0_10"/>
<dbReference type="AlphaFoldDB" id="F4L4H0"/>
<keyword evidence="2" id="KW-1185">Reference proteome</keyword>
<name>F4L4H0_HALH1</name>
<gene>
    <name evidence="1" type="ordered locus">Halhy_4125</name>
</gene>
<sequence>MVERVEKVEEVEATTSDIHTFTRKPHTQTHSCGSLNLLNLLNFYKYSARTK</sequence>
<reference key="2">
    <citation type="submission" date="2011-04" db="EMBL/GenBank/DDBJ databases">
        <title>Complete sequence of chromosome of Haliscomenobacter hydrossis DSM 1100.</title>
        <authorList>
            <consortium name="US DOE Joint Genome Institute (JGI-PGF)"/>
            <person name="Lucas S."/>
            <person name="Han J."/>
            <person name="Lapidus A."/>
            <person name="Bruce D."/>
            <person name="Goodwin L."/>
            <person name="Pitluck S."/>
            <person name="Peters L."/>
            <person name="Kyrpides N."/>
            <person name="Mavromatis K."/>
            <person name="Ivanova N."/>
            <person name="Ovchinnikova G."/>
            <person name="Pagani I."/>
            <person name="Daligault H."/>
            <person name="Detter J.C."/>
            <person name="Han C."/>
            <person name="Land M."/>
            <person name="Hauser L."/>
            <person name="Markowitz V."/>
            <person name="Cheng J.-F."/>
            <person name="Hugenholtz P."/>
            <person name="Woyke T."/>
            <person name="Wu D."/>
            <person name="Verbarg S."/>
            <person name="Frueling A."/>
            <person name="Brambilla E."/>
            <person name="Klenk H.-P."/>
            <person name="Eisen J.A."/>
        </authorList>
    </citation>
    <scope>NUCLEOTIDE SEQUENCE</scope>
    <source>
        <strain>DSM 1100</strain>
    </source>
</reference>
<dbReference type="Proteomes" id="UP000008461">
    <property type="component" value="Chromosome"/>
</dbReference>
<dbReference type="KEGG" id="hhy:Halhy_4125"/>
<proteinExistence type="predicted"/>
<accession>F4L4H0</accession>
<protein>
    <submittedName>
        <fullName evidence="1">Uncharacterized protein</fullName>
    </submittedName>
</protein>